<keyword evidence="1" id="KW-0732">Signal</keyword>
<protein>
    <recommendedName>
        <fullName evidence="4">Lipoprotein</fullName>
    </recommendedName>
</protein>
<organism evidence="2 3">
    <name type="scientific">Candidatus Venteria ishoeyi</name>
    <dbReference type="NCBI Taxonomy" id="1899563"/>
    <lineage>
        <taxon>Bacteria</taxon>
        <taxon>Pseudomonadati</taxon>
        <taxon>Pseudomonadota</taxon>
        <taxon>Gammaproteobacteria</taxon>
        <taxon>Thiotrichales</taxon>
        <taxon>Thiotrichaceae</taxon>
        <taxon>Venteria</taxon>
    </lineage>
</organism>
<feature type="chain" id="PRO_5014828744" description="Lipoprotein" evidence="1">
    <location>
        <begin position="25"/>
        <end position="101"/>
    </location>
</feature>
<dbReference type="AlphaFoldDB" id="A0A1H6FJ23"/>
<feature type="signal peptide" evidence="1">
    <location>
        <begin position="1"/>
        <end position="24"/>
    </location>
</feature>
<dbReference type="EMBL" id="FMSV02000558">
    <property type="protein sequence ID" value="SEH09106.1"/>
    <property type="molecule type" value="Genomic_DNA"/>
</dbReference>
<name>A0A1H6FJ23_9GAMM</name>
<accession>A0A1H6FJ23</accession>
<keyword evidence="3" id="KW-1185">Reference proteome</keyword>
<evidence type="ECO:0000313" key="3">
    <source>
        <dbReference type="Proteomes" id="UP000236724"/>
    </source>
</evidence>
<evidence type="ECO:0000256" key="1">
    <source>
        <dbReference type="SAM" id="SignalP"/>
    </source>
</evidence>
<evidence type="ECO:0008006" key="4">
    <source>
        <dbReference type="Google" id="ProtNLM"/>
    </source>
</evidence>
<proteinExistence type="predicted"/>
<dbReference type="PROSITE" id="PS51257">
    <property type="entry name" value="PROKAR_LIPOPROTEIN"/>
    <property type="match status" value="1"/>
</dbReference>
<evidence type="ECO:0000313" key="2">
    <source>
        <dbReference type="EMBL" id="SEH09106.1"/>
    </source>
</evidence>
<dbReference type="Proteomes" id="UP000236724">
    <property type="component" value="Unassembled WGS sequence"/>
</dbReference>
<sequence>MKNKISTIFYSAIALVTLAGCATASKDVATAYVSPIQYQSYNCKQLASENQRIQVRVSQLAGRLDEAAENDKAIAGIGAVYFGLRYSPSVAQKNRKPNTLA</sequence>
<reference evidence="2 3" key="1">
    <citation type="submission" date="2016-10" db="EMBL/GenBank/DDBJ databases">
        <authorList>
            <person name="de Groot N.N."/>
        </authorList>
    </citation>
    <scope>NUCLEOTIDE SEQUENCE [LARGE SCALE GENOMIC DNA]</scope>
    <source>
        <strain evidence="2">MBHS1</strain>
    </source>
</reference>
<dbReference type="RefSeq" id="WP_286019614.1">
    <property type="nucleotide sequence ID" value="NZ_FMSV02000558.1"/>
</dbReference>
<gene>
    <name evidence="2" type="ORF">MBHS_05000</name>
</gene>